<dbReference type="OrthoDB" id="10595196at2759"/>
<dbReference type="AlphaFoldDB" id="A0A1Q9EQQ9"/>
<proteinExistence type="predicted"/>
<evidence type="ECO:0000313" key="2">
    <source>
        <dbReference type="Proteomes" id="UP000186817"/>
    </source>
</evidence>
<dbReference type="Proteomes" id="UP000186817">
    <property type="component" value="Unassembled WGS sequence"/>
</dbReference>
<comment type="caution">
    <text evidence="1">The sequence shown here is derived from an EMBL/GenBank/DDBJ whole genome shotgun (WGS) entry which is preliminary data.</text>
</comment>
<keyword evidence="2" id="KW-1185">Reference proteome</keyword>
<organism evidence="1 2">
    <name type="scientific">Symbiodinium microadriaticum</name>
    <name type="common">Dinoflagellate</name>
    <name type="synonym">Zooxanthella microadriatica</name>
    <dbReference type="NCBI Taxonomy" id="2951"/>
    <lineage>
        <taxon>Eukaryota</taxon>
        <taxon>Sar</taxon>
        <taxon>Alveolata</taxon>
        <taxon>Dinophyceae</taxon>
        <taxon>Suessiales</taxon>
        <taxon>Symbiodiniaceae</taxon>
        <taxon>Symbiodinium</taxon>
    </lineage>
</organism>
<name>A0A1Q9EQQ9_SYMMI</name>
<dbReference type="EMBL" id="LSRX01000091">
    <property type="protein sequence ID" value="OLQ09731.1"/>
    <property type="molecule type" value="Genomic_DNA"/>
</dbReference>
<reference evidence="1 2" key="1">
    <citation type="submission" date="2016-02" db="EMBL/GenBank/DDBJ databases">
        <title>Genome analysis of coral dinoflagellate symbionts highlights evolutionary adaptations to a symbiotic lifestyle.</title>
        <authorList>
            <person name="Aranda M."/>
            <person name="Li Y."/>
            <person name="Liew Y.J."/>
            <person name="Baumgarten S."/>
            <person name="Simakov O."/>
            <person name="Wilson M."/>
            <person name="Piel J."/>
            <person name="Ashoor H."/>
            <person name="Bougouffa S."/>
            <person name="Bajic V.B."/>
            <person name="Ryu T."/>
            <person name="Ravasi T."/>
            <person name="Bayer T."/>
            <person name="Micklem G."/>
            <person name="Kim H."/>
            <person name="Bhak J."/>
            <person name="Lajeunesse T.C."/>
            <person name="Voolstra C.R."/>
        </authorList>
    </citation>
    <scope>NUCLEOTIDE SEQUENCE [LARGE SCALE GENOMIC DNA]</scope>
    <source>
        <strain evidence="1 2">CCMP2467</strain>
    </source>
</reference>
<protein>
    <submittedName>
        <fullName evidence="1">Uncharacterized protein</fullName>
    </submittedName>
</protein>
<evidence type="ECO:0000313" key="1">
    <source>
        <dbReference type="EMBL" id="OLQ09731.1"/>
    </source>
</evidence>
<accession>A0A1Q9EQQ9</accession>
<sequence>MFAYSGCVRVAEGFISRFQQQEAPCGSLGPGGSAGFGGAGGFGGGSGSGGYAGAGPGGEPQLPQEWLDADAARAADDRAVELAQMEAERTGRKFEDVANMDTDDIADDPYALLPRPIFLTQTEFVGPEGTTVGWPPKGATDKWGGSAGPVCSLPGWALKGPAGQGLTVNSLQADQKLEFGCAAEISNSLECPGPDQ</sequence>
<gene>
    <name evidence="1" type="ORF">AK812_SmicGene6613</name>
</gene>